<dbReference type="InterPro" id="IPR050638">
    <property type="entry name" value="AA-Vitamin_Transporters"/>
</dbReference>
<dbReference type="PANTHER" id="PTHR32322">
    <property type="entry name" value="INNER MEMBRANE TRANSPORTER"/>
    <property type="match status" value="1"/>
</dbReference>
<feature type="transmembrane region" description="Helical" evidence="5">
    <location>
        <begin position="66"/>
        <end position="85"/>
    </location>
</feature>
<name>A0A381S2J8_9ZZZZ</name>
<evidence type="ECO:0000256" key="4">
    <source>
        <dbReference type="ARBA" id="ARBA00023136"/>
    </source>
</evidence>
<evidence type="ECO:0000256" key="2">
    <source>
        <dbReference type="ARBA" id="ARBA00022692"/>
    </source>
</evidence>
<evidence type="ECO:0000259" key="6">
    <source>
        <dbReference type="Pfam" id="PF00892"/>
    </source>
</evidence>
<feature type="domain" description="EamA" evidence="6">
    <location>
        <begin position="155"/>
        <end position="292"/>
    </location>
</feature>
<dbReference type="InterPro" id="IPR037185">
    <property type="entry name" value="EmrE-like"/>
</dbReference>
<accession>A0A381S2J8</accession>
<comment type="subcellular location">
    <subcellularLocation>
        <location evidence="1">Membrane</location>
        <topology evidence="1">Multi-pass membrane protein</topology>
    </subcellularLocation>
</comment>
<feature type="domain" description="EamA" evidence="6">
    <location>
        <begin position="9"/>
        <end position="140"/>
    </location>
</feature>
<feature type="transmembrane region" description="Helical" evidence="5">
    <location>
        <begin position="274"/>
        <end position="293"/>
    </location>
</feature>
<evidence type="ECO:0000256" key="3">
    <source>
        <dbReference type="ARBA" id="ARBA00022989"/>
    </source>
</evidence>
<dbReference type="GO" id="GO:0016020">
    <property type="term" value="C:membrane"/>
    <property type="evidence" value="ECO:0007669"/>
    <property type="project" value="UniProtKB-SubCell"/>
</dbReference>
<proteinExistence type="predicted"/>
<feature type="transmembrane region" description="Helical" evidence="5">
    <location>
        <begin position="7"/>
        <end position="30"/>
    </location>
</feature>
<feature type="transmembrane region" description="Helical" evidence="5">
    <location>
        <begin position="91"/>
        <end position="113"/>
    </location>
</feature>
<organism evidence="7">
    <name type="scientific">marine metagenome</name>
    <dbReference type="NCBI Taxonomy" id="408172"/>
    <lineage>
        <taxon>unclassified sequences</taxon>
        <taxon>metagenomes</taxon>
        <taxon>ecological metagenomes</taxon>
    </lineage>
</organism>
<dbReference type="AlphaFoldDB" id="A0A381S2J8"/>
<feature type="transmembrane region" description="Helical" evidence="5">
    <location>
        <begin position="151"/>
        <end position="172"/>
    </location>
</feature>
<keyword evidence="3 5" id="KW-1133">Transmembrane helix</keyword>
<feature type="transmembrane region" description="Helical" evidence="5">
    <location>
        <begin position="184"/>
        <end position="203"/>
    </location>
</feature>
<evidence type="ECO:0000256" key="1">
    <source>
        <dbReference type="ARBA" id="ARBA00004141"/>
    </source>
</evidence>
<reference evidence="7" key="1">
    <citation type="submission" date="2018-05" db="EMBL/GenBank/DDBJ databases">
        <authorList>
            <person name="Lanie J.A."/>
            <person name="Ng W.-L."/>
            <person name="Kazmierczak K.M."/>
            <person name="Andrzejewski T.M."/>
            <person name="Davidsen T.M."/>
            <person name="Wayne K.J."/>
            <person name="Tettelin H."/>
            <person name="Glass J.I."/>
            <person name="Rusch D."/>
            <person name="Podicherti R."/>
            <person name="Tsui H.-C.T."/>
            <person name="Winkler M.E."/>
        </authorList>
    </citation>
    <scope>NUCLEOTIDE SEQUENCE</scope>
</reference>
<dbReference type="PANTHER" id="PTHR32322:SF2">
    <property type="entry name" value="EAMA DOMAIN-CONTAINING PROTEIN"/>
    <property type="match status" value="1"/>
</dbReference>
<feature type="transmembrane region" description="Helical" evidence="5">
    <location>
        <begin position="215"/>
        <end position="240"/>
    </location>
</feature>
<feature type="transmembrane region" description="Helical" evidence="5">
    <location>
        <begin position="252"/>
        <end position="268"/>
    </location>
</feature>
<feature type="non-terminal residue" evidence="7">
    <location>
        <position position="1"/>
    </location>
</feature>
<dbReference type="Pfam" id="PF00892">
    <property type="entry name" value="EamA"/>
    <property type="match status" value="2"/>
</dbReference>
<dbReference type="InterPro" id="IPR000620">
    <property type="entry name" value="EamA_dom"/>
</dbReference>
<feature type="transmembrane region" description="Helical" evidence="5">
    <location>
        <begin position="36"/>
        <end position="54"/>
    </location>
</feature>
<sequence length="300" mass="31220">VFNVRPLVLLAFATVYVVWGSTYLAIRFGIETIPPFFMAGVRFCIGGSLFIGWAIARGAKLPSSSLWRSAALVGVLMVAGGTGGVTWSEQFVPSGLTALLIAMVPLWIVLIDWARPGGSNPGSTVFFGLVIGLAGMTLLVNPVAVGGVREINPVGALALVFATLSWATGSVYSRHARQSSSQTLTVGMQMVSGGVTLLCMSTISGELSQVDLALISWRSVMAMVYLIGPGSLAYAAYLFLLRASTPTKAATYAYVNPIIALVLGAVIGGEQVSAWTLLCSAVIITGVVVIVTAKGRAVSS</sequence>
<dbReference type="SUPFAM" id="SSF103481">
    <property type="entry name" value="Multidrug resistance efflux transporter EmrE"/>
    <property type="match status" value="2"/>
</dbReference>
<dbReference type="EMBL" id="UINC01002417">
    <property type="protein sequence ID" value="SUZ96447.1"/>
    <property type="molecule type" value="Genomic_DNA"/>
</dbReference>
<evidence type="ECO:0000256" key="5">
    <source>
        <dbReference type="SAM" id="Phobius"/>
    </source>
</evidence>
<gene>
    <name evidence="7" type="ORF">METZ01_LOCUS49301</name>
</gene>
<feature type="transmembrane region" description="Helical" evidence="5">
    <location>
        <begin position="125"/>
        <end position="145"/>
    </location>
</feature>
<evidence type="ECO:0000313" key="7">
    <source>
        <dbReference type="EMBL" id="SUZ96447.1"/>
    </source>
</evidence>
<keyword evidence="2 5" id="KW-0812">Transmembrane</keyword>
<keyword evidence="4 5" id="KW-0472">Membrane</keyword>
<protein>
    <recommendedName>
        <fullName evidence="6">EamA domain-containing protein</fullName>
    </recommendedName>
</protein>